<dbReference type="Gene3D" id="1.10.760.10">
    <property type="entry name" value="Cytochrome c-like domain"/>
    <property type="match status" value="1"/>
</dbReference>
<comment type="caution">
    <text evidence="6">The sequence shown here is derived from an EMBL/GenBank/DDBJ whole genome shotgun (WGS) entry which is preliminary data.</text>
</comment>
<evidence type="ECO:0000313" key="6">
    <source>
        <dbReference type="EMBL" id="KGK99714.1"/>
    </source>
</evidence>
<keyword evidence="1 4" id="KW-0349">Heme</keyword>
<reference evidence="6 7" key="1">
    <citation type="submission" date="2014-09" db="EMBL/GenBank/DDBJ databases">
        <title>Draft genome sequence of an obligately methylotrophic methanogen, Methanococcoides methylutens, isolated from marine sediment.</title>
        <authorList>
            <person name="Guan Y."/>
            <person name="Ngugi D.K."/>
            <person name="Blom J."/>
            <person name="Ali S."/>
            <person name="Ferry J.G."/>
            <person name="Stingl U."/>
        </authorList>
    </citation>
    <scope>NUCLEOTIDE SEQUENCE [LARGE SCALE GENOMIC DNA]</scope>
    <source>
        <strain evidence="6 7">DSM 2657</strain>
    </source>
</reference>
<accession>A0A099T4E5</accession>
<evidence type="ECO:0000256" key="2">
    <source>
        <dbReference type="ARBA" id="ARBA00022723"/>
    </source>
</evidence>
<keyword evidence="3 4" id="KW-0408">Iron</keyword>
<dbReference type="InterPro" id="IPR036909">
    <property type="entry name" value="Cyt_c-like_dom_sf"/>
</dbReference>
<dbReference type="AlphaFoldDB" id="A0A099T4E5"/>
<dbReference type="GO" id="GO:0046872">
    <property type="term" value="F:metal ion binding"/>
    <property type="evidence" value="ECO:0007669"/>
    <property type="project" value="UniProtKB-KW"/>
</dbReference>
<evidence type="ECO:0000256" key="4">
    <source>
        <dbReference type="PROSITE-ProRule" id="PRU00433"/>
    </source>
</evidence>
<keyword evidence="7" id="KW-1185">Reference proteome</keyword>
<evidence type="ECO:0000313" key="7">
    <source>
        <dbReference type="Proteomes" id="UP000029859"/>
    </source>
</evidence>
<feature type="domain" description="Cytochrome c" evidence="5">
    <location>
        <begin position="56"/>
        <end position="181"/>
    </location>
</feature>
<keyword evidence="2 4" id="KW-0479">Metal-binding</keyword>
<dbReference type="GO" id="GO:0009055">
    <property type="term" value="F:electron transfer activity"/>
    <property type="evidence" value="ECO:0007669"/>
    <property type="project" value="InterPro"/>
</dbReference>
<evidence type="ECO:0000256" key="3">
    <source>
        <dbReference type="ARBA" id="ARBA00023004"/>
    </source>
</evidence>
<dbReference type="GO" id="GO:0020037">
    <property type="term" value="F:heme binding"/>
    <property type="evidence" value="ECO:0007669"/>
    <property type="project" value="InterPro"/>
</dbReference>
<dbReference type="InterPro" id="IPR009056">
    <property type="entry name" value="Cyt_c-like_dom"/>
</dbReference>
<dbReference type="SUPFAM" id="SSF46626">
    <property type="entry name" value="Cytochrome c"/>
    <property type="match status" value="1"/>
</dbReference>
<protein>
    <recommendedName>
        <fullName evidence="5">Cytochrome c domain-containing protein</fullName>
    </recommendedName>
</protein>
<gene>
    <name evidence="6" type="ORF">LI82_00375</name>
</gene>
<evidence type="ECO:0000256" key="1">
    <source>
        <dbReference type="ARBA" id="ARBA00022617"/>
    </source>
</evidence>
<dbReference type="EMBL" id="JRHO01000002">
    <property type="protein sequence ID" value="KGK99714.1"/>
    <property type="molecule type" value="Genomic_DNA"/>
</dbReference>
<evidence type="ECO:0000259" key="5">
    <source>
        <dbReference type="PROSITE" id="PS51007"/>
    </source>
</evidence>
<dbReference type="Proteomes" id="UP000029859">
    <property type="component" value="Unassembled WGS sequence"/>
</dbReference>
<organism evidence="6 7">
    <name type="scientific">Methanococcoides methylutens</name>
    <dbReference type="NCBI Taxonomy" id="2226"/>
    <lineage>
        <taxon>Archaea</taxon>
        <taxon>Methanobacteriati</taxon>
        <taxon>Methanobacteriota</taxon>
        <taxon>Stenosarchaea group</taxon>
        <taxon>Methanomicrobia</taxon>
        <taxon>Methanosarcinales</taxon>
        <taxon>Methanosarcinaceae</taxon>
        <taxon>Methanococcoides</taxon>
    </lineage>
</organism>
<dbReference type="PROSITE" id="PS51007">
    <property type="entry name" value="CYTC"/>
    <property type="match status" value="1"/>
</dbReference>
<dbReference type="Pfam" id="PF00034">
    <property type="entry name" value="Cytochrom_C"/>
    <property type="match status" value="1"/>
</dbReference>
<sequence length="181" mass="20419">MARTLISIGIILMVAGCINVYDERPDTTDRGYEWHDPGYMYPAQYDSMTDPNIITDFSSNGEMIYYTGLNENRQEIPVSGGPHWLYVHGGSCVSCHGVDGKGGVPIMMGTVIPSDITYEVLTSEEDHEDEHEEHPPYTDETISIAIREGKDPSGEELDYTMPRWDLSDEDMEDLIEYLKTL</sequence>
<dbReference type="PROSITE" id="PS51257">
    <property type="entry name" value="PROKAR_LIPOPROTEIN"/>
    <property type="match status" value="1"/>
</dbReference>
<name>A0A099T4E5_METMT</name>
<proteinExistence type="predicted"/>